<dbReference type="GO" id="GO:0031490">
    <property type="term" value="F:chromatin DNA binding"/>
    <property type="evidence" value="ECO:0007669"/>
    <property type="project" value="TreeGrafter"/>
</dbReference>
<comment type="subcellular location">
    <subcellularLocation>
        <location evidence="1">Nucleus</location>
    </subcellularLocation>
</comment>
<accession>A0A023EMH3</accession>
<dbReference type="EMBL" id="GAPW01003558">
    <property type="protein sequence ID" value="JAC10040.1"/>
    <property type="molecule type" value="mRNA"/>
</dbReference>
<dbReference type="GO" id="GO:0006357">
    <property type="term" value="P:regulation of transcription by RNA polymerase II"/>
    <property type="evidence" value="ECO:0007669"/>
    <property type="project" value="TreeGrafter"/>
</dbReference>
<feature type="compositionally biased region" description="Low complexity" evidence="4">
    <location>
        <begin position="132"/>
        <end position="185"/>
    </location>
</feature>
<dbReference type="VEuPathDB" id="VectorBase:AALFPA_077506"/>
<evidence type="ECO:0000256" key="3">
    <source>
        <dbReference type="ARBA" id="ARBA00023242"/>
    </source>
</evidence>
<reference evidence="5" key="1">
    <citation type="journal article" date="2014" name="PLoS Negl. Trop. Dis.">
        <title>Identification and characterization of seminal fluid proteins in the Asian tiger mosquito, Aedes albopictus.</title>
        <authorList>
            <person name="Boes K.E."/>
            <person name="Ribeiro J.M."/>
            <person name="Wong A."/>
            <person name="Harrington L.C."/>
            <person name="Wolfner M.F."/>
            <person name="Sirot L.K."/>
        </authorList>
    </citation>
    <scope>NUCLEOTIDE SEQUENCE</scope>
    <source>
        <tissue evidence="5">Reproductive organs</tissue>
    </source>
</reference>
<keyword evidence="2" id="KW-0238">DNA-binding</keyword>
<dbReference type="VEuPathDB" id="VectorBase:AALC636_014407"/>
<dbReference type="AlphaFoldDB" id="A0A023EMH3"/>
<keyword evidence="3" id="KW-0539">Nucleus</keyword>
<sequence length="255" mass="28708">DSCFHLGEAFPSTFYLHLEPNQRTAQAAGHTEGSSRKGNNSASAEGKLPERIESELTMMQMQPHLQHHSQPPMHPGQAQPQPPPHHMQMNPMAAAAQQQQQMMVQQQQQMGMSPQQQQQQQQMQQNHLTNANMNGMMNMGMTPPQSHYMNQQMSHSQQQGQQHPQHPGHPMQQQQQPGGHMSPHQVAPPLSGSPPQQNVTPQQCIRHGCQNPAIVNSDWEDEYCSNECVITHCRDVFGNWVQTNNSQQQTYSAVK</sequence>
<feature type="region of interest" description="Disordered" evidence="4">
    <location>
        <begin position="23"/>
        <end position="46"/>
    </location>
</feature>
<feature type="non-terminal residue" evidence="5">
    <location>
        <position position="1"/>
    </location>
</feature>
<organism evidence="5">
    <name type="scientific">Aedes albopictus</name>
    <name type="common">Asian tiger mosquito</name>
    <name type="synonym">Stegomyia albopicta</name>
    <dbReference type="NCBI Taxonomy" id="7160"/>
    <lineage>
        <taxon>Eukaryota</taxon>
        <taxon>Metazoa</taxon>
        <taxon>Ecdysozoa</taxon>
        <taxon>Arthropoda</taxon>
        <taxon>Hexapoda</taxon>
        <taxon>Insecta</taxon>
        <taxon>Pterygota</taxon>
        <taxon>Neoptera</taxon>
        <taxon>Endopterygota</taxon>
        <taxon>Diptera</taxon>
        <taxon>Nematocera</taxon>
        <taxon>Culicoidea</taxon>
        <taxon>Culicidae</taxon>
        <taxon>Culicinae</taxon>
        <taxon>Aedini</taxon>
        <taxon>Aedes</taxon>
        <taxon>Stegomyia</taxon>
    </lineage>
</organism>
<dbReference type="PANTHER" id="PTHR45781:SF1">
    <property type="entry name" value="HMG BOX DOMAIN-CONTAINING PROTEIN"/>
    <property type="match status" value="1"/>
</dbReference>
<evidence type="ECO:0000313" key="5">
    <source>
        <dbReference type="EMBL" id="JAC10040.1"/>
    </source>
</evidence>
<dbReference type="VEuPathDB" id="VectorBase:AALF007347"/>
<feature type="region of interest" description="Disordered" evidence="4">
    <location>
        <begin position="63"/>
        <end position="201"/>
    </location>
</feature>
<dbReference type="InterPro" id="IPR051365">
    <property type="entry name" value="TOX_HMG-box_domain"/>
</dbReference>
<feature type="compositionally biased region" description="Low complexity" evidence="4">
    <location>
        <begin position="86"/>
        <end position="125"/>
    </location>
</feature>
<protein>
    <submittedName>
        <fullName evidence="5">Putative positive cofactor 2 pc2 subunit of a multiprotein coactivator of rna polymerase ii</fullName>
    </submittedName>
</protein>
<name>A0A023EMH3_AEDAL</name>
<evidence type="ECO:0000256" key="4">
    <source>
        <dbReference type="SAM" id="MobiDB-lite"/>
    </source>
</evidence>
<dbReference type="PANTHER" id="PTHR45781">
    <property type="entry name" value="AGAP000281-PA"/>
    <property type="match status" value="1"/>
</dbReference>
<proteinExistence type="evidence at transcript level"/>
<evidence type="ECO:0000256" key="2">
    <source>
        <dbReference type="ARBA" id="ARBA00023125"/>
    </source>
</evidence>
<evidence type="ECO:0000256" key="1">
    <source>
        <dbReference type="ARBA" id="ARBA00004123"/>
    </source>
</evidence>
<dbReference type="GO" id="GO:0005634">
    <property type="term" value="C:nucleus"/>
    <property type="evidence" value="ECO:0007669"/>
    <property type="project" value="UniProtKB-SubCell"/>
</dbReference>